<sequence length="450" mass="48466">MQWKCAGFTFDVRRPVVMGILNVTPDSFSDGGQHDAPDAAVAHARLMIQQGAQIIDVGGESTRPGSAEVPIDEELRRTIPVVRALAQQGVCVSIDTRHAAVARAAVEAGAAIVNDVSGFRDPAMVQVARDCDAGLVVMHMKGDPSTMQSHAQYDDVVDEVRDYLDARACQLRAAGIAPERICIDPGPGFGKTPDQSLELMRNIHVLARLGYAVMTAASRKSYVGAAYGIDDPRERDQASATEALMGCEAGATVVRTHNVQATMAALADFRPLAVIALGGNVALVAEPGEEDEAKIAQLNLAISGLCTLPDTQIVDISSFYRSQPAYHDDQDHFINAVALLRTGIAPKELLGYLHSIENSLGRVRTVPNGPRTCDLDIVDYQLYEVATDELTLPHPRALERDFVMKPLMELRPTFTFADGRRATLDAVRYGQAERLGPDGTVADSSAPDQR</sequence>
<dbReference type="InterPro" id="IPR011005">
    <property type="entry name" value="Dihydropteroate_synth-like_sf"/>
</dbReference>
<keyword evidence="13" id="KW-0460">Magnesium</keyword>
<comment type="catalytic activity">
    <reaction evidence="1">
        <text>(7,8-dihydropterin-6-yl)methyl diphosphate + 4-aminobenzoate = 7,8-dihydropteroate + diphosphate</text>
        <dbReference type="Rhea" id="RHEA:19949"/>
        <dbReference type="ChEBI" id="CHEBI:17836"/>
        <dbReference type="ChEBI" id="CHEBI:17839"/>
        <dbReference type="ChEBI" id="CHEBI:33019"/>
        <dbReference type="ChEBI" id="CHEBI:72950"/>
        <dbReference type="EC" id="2.5.1.15"/>
    </reaction>
</comment>
<dbReference type="InterPro" id="IPR035907">
    <property type="entry name" value="Hppk_sf"/>
</dbReference>
<evidence type="ECO:0000256" key="3">
    <source>
        <dbReference type="ARBA" id="ARBA00001946"/>
    </source>
</evidence>
<evidence type="ECO:0000256" key="8">
    <source>
        <dbReference type="ARBA" id="ARBA00022679"/>
    </source>
</evidence>
<dbReference type="UniPathway" id="UPA00077">
    <property type="reaction ID" value="UER00155"/>
</dbReference>
<dbReference type="PROSITE" id="PS00792">
    <property type="entry name" value="DHPS_1"/>
    <property type="match status" value="1"/>
</dbReference>
<accession>A0A6M8JAK3</accession>
<proteinExistence type="inferred from homology"/>
<name>A0A6M8JAK3_9ACTN</name>
<evidence type="ECO:0000256" key="14">
    <source>
        <dbReference type="ARBA" id="ARBA00022909"/>
    </source>
</evidence>
<keyword evidence="15" id="KW-0511">Multifunctional enzyme</keyword>
<evidence type="ECO:0000256" key="13">
    <source>
        <dbReference type="ARBA" id="ARBA00022842"/>
    </source>
</evidence>
<dbReference type="GO" id="GO:0016301">
    <property type="term" value="F:kinase activity"/>
    <property type="evidence" value="ECO:0007669"/>
    <property type="project" value="UniProtKB-KW"/>
</dbReference>
<dbReference type="PANTHER" id="PTHR20941:SF1">
    <property type="entry name" value="FOLIC ACID SYNTHESIS PROTEIN FOL1"/>
    <property type="match status" value="1"/>
</dbReference>
<dbReference type="PROSITE" id="PS00793">
    <property type="entry name" value="DHPS_2"/>
    <property type="match status" value="1"/>
</dbReference>
<organism evidence="17 18">
    <name type="scientific">Berryella wangjianweii</name>
    <dbReference type="NCBI Taxonomy" id="2734634"/>
    <lineage>
        <taxon>Bacteria</taxon>
        <taxon>Bacillati</taxon>
        <taxon>Actinomycetota</taxon>
        <taxon>Coriobacteriia</taxon>
        <taxon>Eggerthellales</taxon>
        <taxon>Eggerthellaceae</taxon>
        <taxon>Berryella</taxon>
    </lineage>
</organism>
<dbReference type="Gene3D" id="3.20.20.20">
    <property type="entry name" value="Dihydropteroate synthase-like"/>
    <property type="match status" value="1"/>
</dbReference>
<evidence type="ECO:0000313" key="18">
    <source>
        <dbReference type="Proteomes" id="UP000503297"/>
    </source>
</evidence>
<keyword evidence="11" id="KW-0418">Kinase</keyword>
<comment type="catalytic activity">
    <reaction evidence="2">
        <text>6-hydroxymethyl-7,8-dihydropterin + ATP = (7,8-dihydropterin-6-yl)methyl diphosphate + AMP + H(+)</text>
        <dbReference type="Rhea" id="RHEA:11412"/>
        <dbReference type="ChEBI" id="CHEBI:15378"/>
        <dbReference type="ChEBI" id="CHEBI:30616"/>
        <dbReference type="ChEBI" id="CHEBI:44841"/>
        <dbReference type="ChEBI" id="CHEBI:72950"/>
        <dbReference type="ChEBI" id="CHEBI:456215"/>
        <dbReference type="EC" id="2.7.6.3"/>
    </reaction>
</comment>
<dbReference type="KEGG" id="bwa:HLV38_06905"/>
<keyword evidence="9" id="KW-0479">Metal-binding</keyword>
<evidence type="ECO:0000256" key="1">
    <source>
        <dbReference type="ARBA" id="ARBA00000012"/>
    </source>
</evidence>
<evidence type="ECO:0000259" key="16">
    <source>
        <dbReference type="PROSITE" id="PS50972"/>
    </source>
</evidence>
<dbReference type="Pfam" id="PF00809">
    <property type="entry name" value="Pterin_bind"/>
    <property type="match status" value="1"/>
</dbReference>
<feature type="domain" description="Pterin-binding" evidence="16">
    <location>
        <begin position="15"/>
        <end position="267"/>
    </location>
</feature>
<dbReference type="CDD" id="cd00483">
    <property type="entry name" value="HPPK"/>
    <property type="match status" value="1"/>
</dbReference>
<dbReference type="NCBIfam" id="TIGR01498">
    <property type="entry name" value="folK"/>
    <property type="match status" value="1"/>
</dbReference>
<comment type="pathway">
    <text evidence="4">Cofactor biosynthesis; tetrahydrofolate biosynthesis; 7,8-dihydrofolate from 2-amino-4-hydroxy-6-hydroxymethyl-7,8-dihydropteridine diphosphate and 4-aminobenzoate: step 1/2.</text>
</comment>
<dbReference type="GO" id="GO:0005524">
    <property type="term" value="F:ATP binding"/>
    <property type="evidence" value="ECO:0007669"/>
    <property type="project" value="UniProtKB-KW"/>
</dbReference>
<dbReference type="GO" id="GO:0005829">
    <property type="term" value="C:cytosol"/>
    <property type="evidence" value="ECO:0007669"/>
    <property type="project" value="TreeGrafter"/>
</dbReference>
<keyword evidence="14" id="KW-0289">Folate biosynthesis</keyword>
<comment type="cofactor">
    <cofactor evidence="3">
        <name>Mg(2+)</name>
        <dbReference type="ChEBI" id="CHEBI:18420"/>
    </cofactor>
</comment>
<evidence type="ECO:0000256" key="15">
    <source>
        <dbReference type="ARBA" id="ARBA00023268"/>
    </source>
</evidence>
<dbReference type="InterPro" id="IPR045031">
    <property type="entry name" value="DHP_synth-like"/>
</dbReference>
<dbReference type="Proteomes" id="UP000503297">
    <property type="component" value="Chromosome"/>
</dbReference>
<dbReference type="EMBL" id="CP053716">
    <property type="protein sequence ID" value="QKF07862.1"/>
    <property type="molecule type" value="Genomic_DNA"/>
</dbReference>
<evidence type="ECO:0000256" key="6">
    <source>
        <dbReference type="ARBA" id="ARBA00009503"/>
    </source>
</evidence>
<evidence type="ECO:0000256" key="4">
    <source>
        <dbReference type="ARBA" id="ARBA00004763"/>
    </source>
</evidence>
<dbReference type="InterPro" id="IPR000550">
    <property type="entry name" value="Hppk"/>
</dbReference>
<dbReference type="GO" id="GO:0003848">
    <property type="term" value="F:2-amino-4-hydroxy-6-hydroxymethyldihydropteridine diphosphokinase activity"/>
    <property type="evidence" value="ECO:0007669"/>
    <property type="project" value="UniProtKB-EC"/>
</dbReference>
<keyword evidence="10" id="KW-0547">Nucleotide-binding</keyword>
<comment type="similarity">
    <text evidence="7">In the C-terminal section; belongs to the DHPS family.</text>
</comment>
<dbReference type="GO" id="GO:0046656">
    <property type="term" value="P:folic acid biosynthetic process"/>
    <property type="evidence" value="ECO:0007669"/>
    <property type="project" value="UniProtKB-KW"/>
</dbReference>
<evidence type="ECO:0000256" key="2">
    <source>
        <dbReference type="ARBA" id="ARBA00000198"/>
    </source>
</evidence>
<dbReference type="NCBIfam" id="TIGR01496">
    <property type="entry name" value="DHPS"/>
    <property type="match status" value="1"/>
</dbReference>
<protein>
    <submittedName>
        <fullName evidence="17">Dihydropteroate synthase</fullName>
        <ecNumber evidence="17">2.5.1.15</ecNumber>
    </submittedName>
</protein>
<evidence type="ECO:0000256" key="9">
    <source>
        <dbReference type="ARBA" id="ARBA00022723"/>
    </source>
</evidence>
<dbReference type="GO" id="GO:0004156">
    <property type="term" value="F:dihydropteroate synthase activity"/>
    <property type="evidence" value="ECO:0007669"/>
    <property type="project" value="UniProtKB-EC"/>
</dbReference>
<dbReference type="GO" id="GO:0046654">
    <property type="term" value="P:tetrahydrofolate biosynthetic process"/>
    <property type="evidence" value="ECO:0007669"/>
    <property type="project" value="UniProtKB-UniPathway"/>
</dbReference>
<dbReference type="SUPFAM" id="SSF55083">
    <property type="entry name" value="6-hydroxymethyl-7,8-dihydropterin pyrophosphokinase, HPPK"/>
    <property type="match status" value="1"/>
</dbReference>
<evidence type="ECO:0000256" key="10">
    <source>
        <dbReference type="ARBA" id="ARBA00022741"/>
    </source>
</evidence>
<comment type="similarity">
    <text evidence="6">Belongs to the DHPS family.</text>
</comment>
<evidence type="ECO:0000256" key="7">
    <source>
        <dbReference type="ARBA" id="ARBA00009951"/>
    </source>
</evidence>
<dbReference type="Pfam" id="PF01288">
    <property type="entry name" value="HPPK"/>
    <property type="match status" value="1"/>
</dbReference>
<evidence type="ECO:0000256" key="12">
    <source>
        <dbReference type="ARBA" id="ARBA00022840"/>
    </source>
</evidence>
<evidence type="ECO:0000313" key="17">
    <source>
        <dbReference type="EMBL" id="QKF07862.1"/>
    </source>
</evidence>
<keyword evidence="12" id="KW-0067">ATP-binding</keyword>
<dbReference type="PANTHER" id="PTHR20941">
    <property type="entry name" value="FOLATE SYNTHESIS PROTEINS"/>
    <property type="match status" value="1"/>
</dbReference>
<keyword evidence="18" id="KW-1185">Reference proteome</keyword>
<dbReference type="GO" id="GO:0046872">
    <property type="term" value="F:metal ion binding"/>
    <property type="evidence" value="ECO:0007669"/>
    <property type="project" value="UniProtKB-KW"/>
</dbReference>
<dbReference type="PROSITE" id="PS50972">
    <property type="entry name" value="PTERIN_BINDING"/>
    <property type="match status" value="1"/>
</dbReference>
<dbReference type="AlphaFoldDB" id="A0A6M8JAK3"/>
<evidence type="ECO:0000256" key="11">
    <source>
        <dbReference type="ARBA" id="ARBA00022777"/>
    </source>
</evidence>
<dbReference type="InterPro" id="IPR006390">
    <property type="entry name" value="DHP_synth_dom"/>
</dbReference>
<gene>
    <name evidence="17" type="primary">folP</name>
    <name evidence="17" type="ORF">HLV38_06905</name>
</gene>
<comment type="pathway">
    <text evidence="5">Cofactor biosynthesis; tetrahydrofolate biosynthesis; 2-amino-4-hydroxy-6-hydroxymethyl-7,8-dihydropteridine diphosphate from 7,8-dihydroneopterin triphosphate: step 4/4.</text>
</comment>
<dbReference type="Gene3D" id="3.30.70.560">
    <property type="entry name" value="7,8-Dihydro-6-hydroxymethylpterin-pyrophosphokinase HPPK"/>
    <property type="match status" value="1"/>
</dbReference>
<reference evidence="18" key="1">
    <citation type="submission" date="2020-05" db="EMBL/GenBank/DDBJ databases">
        <title>Novel species in genus Nocardioides.</title>
        <authorList>
            <person name="Zhang G."/>
        </authorList>
    </citation>
    <scope>NUCLEOTIDE SEQUENCE [LARGE SCALE GENOMIC DNA]</scope>
    <source>
        <strain evidence="18">zg-1050</strain>
    </source>
</reference>
<dbReference type="EC" id="2.5.1.15" evidence="17"/>
<dbReference type="InterPro" id="IPR000489">
    <property type="entry name" value="Pterin-binding_dom"/>
</dbReference>
<dbReference type="CDD" id="cd00739">
    <property type="entry name" value="DHPS"/>
    <property type="match status" value="1"/>
</dbReference>
<dbReference type="RefSeq" id="WP_173165347.1">
    <property type="nucleotide sequence ID" value="NZ_CP053716.1"/>
</dbReference>
<evidence type="ECO:0000256" key="5">
    <source>
        <dbReference type="ARBA" id="ARBA00005051"/>
    </source>
</evidence>
<keyword evidence="8 17" id="KW-0808">Transferase</keyword>
<dbReference type="SUPFAM" id="SSF51717">
    <property type="entry name" value="Dihydropteroate synthetase-like"/>
    <property type="match status" value="1"/>
</dbReference>